<evidence type="ECO:0000313" key="2">
    <source>
        <dbReference type="EMBL" id="MDY0882461.1"/>
    </source>
</evidence>
<keyword evidence="3" id="KW-1185">Reference proteome</keyword>
<sequence length="159" mass="17069">MMEKEFDLERDLTQAMAPVEMPASLQQRLSRIPLEHPQQSTGTVVRFQAHEKKMSGLDRLSADWPMVGTATASRRSFAWGLTSSLTAAAASLLLGVFLGANIVSDQLGLTRQSADQQQLADTAYDGTVSTDTTDNDGALLDDDNVAMIYAAADLPGVLP</sequence>
<keyword evidence="1" id="KW-0812">Transmembrane</keyword>
<evidence type="ECO:0000313" key="3">
    <source>
        <dbReference type="Proteomes" id="UP001279642"/>
    </source>
</evidence>
<keyword evidence="1" id="KW-0472">Membrane</keyword>
<organism evidence="2 3">
    <name type="scientific">Dongia soli</name>
    <dbReference type="NCBI Taxonomy" id="600628"/>
    <lineage>
        <taxon>Bacteria</taxon>
        <taxon>Pseudomonadati</taxon>
        <taxon>Pseudomonadota</taxon>
        <taxon>Alphaproteobacteria</taxon>
        <taxon>Rhodospirillales</taxon>
        <taxon>Dongiaceae</taxon>
        <taxon>Dongia</taxon>
    </lineage>
</organism>
<proteinExistence type="predicted"/>
<protein>
    <recommendedName>
        <fullName evidence="4">Anti sigma-E protein RseA N-terminal domain-containing protein</fullName>
    </recommendedName>
</protein>
<keyword evidence="1" id="KW-1133">Transmembrane helix</keyword>
<comment type="caution">
    <text evidence="2">The sequence shown here is derived from an EMBL/GenBank/DDBJ whole genome shotgun (WGS) entry which is preliminary data.</text>
</comment>
<dbReference type="EMBL" id="JAXCLW010000001">
    <property type="protein sequence ID" value="MDY0882461.1"/>
    <property type="molecule type" value="Genomic_DNA"/>
</dbReference>
<name>A0ABU5E8H1_9PROT</name>
<feature type="transmembrane region" description="Helical" evidence="1">
    <location>
        <begin position="77"/>
        <end position="103"/>
    </location>
</feature>
<reference evidence="2 3" key="1">
    <citation type="journal article" date="2016" name="Antonie Van Leeuwenhoek">
        <title>Dongia soli sp. nov., isolated from soil from Dokdo, Korea.</title>
        <authorList>
            <person name="Kim D.U."/>
            <person name="Lee H."/>
            <person name="Kim H."/>
            <person name="Kim S.G."/>
            <person name="Ka J.O."/>
        </authorList>
    </citation>
    <scope>NUCLEOTIDE SEQUENCE [LARGE SCALE GENOMIC DNA]</scope>
    <source>
        <strain evidence="2 3">D78</strain>
    </source>
</reference>
<accession>A0ABU5E8H1</accession>
<evidence type="ECO:0008006" key="4">
    <source>
        <dbReference type="Google" id="ProtNLM"/>
    </source>
</evidence>
<gene>
    <name evidence="2" type="ORF">SMD27_06380</name>
</gene>
<dbReference type="Proteomes" id="UP001279642">
    <property type="component" value="Unassembled WGS sequence"/>
</dbReference>
<dbReference type="RefSeq" id="WP_320507484.1">
    <property type="nucleotide sequence ID" value="NZ_JAXCLW010000001.1"/>
</dbReference>
<evidence type="ECO:0000256" key="1">
    <source>
        <dbReference type="SAM" id="Phobius"/>
    </source>
</evidence>